<protein>
    <submittedName>
        <fullName evidence="2">Uncharacterized protein</fullName>
    </submittedName>
</protein>
<feature type="compositionally biased region" description="Basic and acidic residues" evidence="1">
    <location>
        <begin position="1404"/>
        <end position="1421"/>
    </location>
</feature>
<feature type="non-terminal residue" evidence="2">
    <location>
        <position position="1"/>
    </location>
</feature>
<comment type="caution">
    <text evidence="2">The sequence shown here is derived from an EMBL/GenBank/DDBJ whole genome shotgun (WGS) entry which is preliminary data.</text>
</comment>
<evidence type="ECO:0000313" key="3">
    <source>
        <dbReference type="Proteomes" id="UP001189429"/>
    </source>
</evidence>
<keyword evidence="3" id="KW-1185">Reference proteome</keyword>
<accession>A0ABN9UTE7</accession>
<dbReference type="Proteomes" id="UP001189429">
    <property type="component" value="Unassembled WGS sequence"/>
</dbReference>
<evidence type="ECO:0000256" key="1">
    <source>
        <dbReference type="SAM" id="MobiDB-lite"/>
    </source>
</evidence>
<evidence type="ECO:0000313" key="2">
    <source>
        <dbReference type="EMBL" id="CAK0863333.1"/>
    </source>
</evidence>
<sequence>GGLSIPDSCPGPLWRAADMLAPKGARRRDQRRPAWEGRPAPPGARRRGARRRRLAAPGLIGQGEAYPALLASARAQARAARARGLPVHFVESAVFSPTLLRRVADEIEEWEVDAAFSDEVGCLPNYPLCSHDLRGDWGRQRQSGLNYLLFDWRMPPATQFLQGLLRAKGWVNFLEQVRERRALCGLGANGPTADQTTDNAAIPKGHRAPSCVTTLLLLIIPILTKKMSIELDRNGVPQYAGQPEYFNEYEERAWDLYHGRTGEKSKQAATALHLRSGLSGPAYEAVRKLKHEELIATDESGESRQDGLTLFLTTLKKEVQDIAPVRSTEIFDKALYGSSVWRDRNESMANYVTRRRKEFAELQEVSATTTISEDIQAALILRFCGISMKEQAAVLASNKNEYKLAGIEYALRAQYPAVHRHQDRRADRRERSAYAYAASEQDENQSELDHIYYEDEDEDGYYQGEEDDYEHGEDDEFDIENYVAENLDELGTEEAEALALVLQSRNKIFNKKKPPRRVTSSFHGRGKAGGRGGRRGGGKGLTTRSPAGRGGSSSSSSAVPGYDDRQRDARRQRIANLKKRTQCSDCHQFGHWQGDDVCPRWSSRKLTSVSPAKKPAQNYFTLEEHGDNDDDGEPSEVFMVLKGEMEHVCEHVADDACEKPWSYFMKALMGTKWGRFLSRKEFARRRTTCTYTGGRICGQFCERIIKVDLTQGDPEPKPGPELAFLYGIPLHQSIELVEFPDLDGVDQLNPVPYPAEVINFGTHKGRTFQDAASDPALIWYNKWALDQVLGPEAEEINLHLYRYAYFLYAMVKIARGKFNVAPQQMIDGDKRRLPADNDWMEVNAGGFTIPIQPNIHQPGVISTYECSVMAATTGNAFSARDSDADAMLAIIDTGCTRTMQGESWRAAFERKLARRGLQVVKTPTSRTFRGIGSRTRSTTAVRFPVGIGGKCGEILSCEVPGDCPMLLSRDMLTKLGLSMRLSTEGDVADFVNIGVYNLKLHHTKVGHPAVNLLDLPNESYETAEWAALTMPEDHHLEYYPEKFHVGITYVEESSVEPLPSFLDIEIGETTDDECLQTVVDHDYGPDVFAAEAIEWGGKRNLTNKKSKKLEHSLHAIAVQDEVVQAVVEKHPPRARLPAGARTWVKQTYDGQMGLTVLMAAMGLSVGVPLDKHTGWDATTRLGRQRYDAEITNEEPYCLVVSHPCSPWGNWSRFNMARCPETERKILAKREANRPILRQVGSSVDSRVRRGFHVALEHPQGSEAFDQPEMSRIRSLLDKGIPRKVTFDGCQVGCHDAESGLAHRKPMMINATMDTLVEALSDKKCSCTQHEQLKGRNKFGPRTLQAAQWPEELNHIVARSIVQQAIVDNAADTDWQFPAEDGRNGTRLVTEGWLGARSDLPDQEAIDKPVPPDDEAVDKPVPDDEMGVGLERGEKRGGLSLTQLDRAMRDPERLDRGSIKKPRTFQGYVEEELSVMEDALHEVFLTSDYKPDLAVAYEWRRTDYGIKKFITTDKRGPRWSKVLRRITRDIKTGIVIDDIDVRGLALHDARLRRLLPGGTTAVEAIFVHADEDVGTNDTVEFAYLTKGAVRSEIRLQDLAPEQRKEFDQAMAKEWRSWTEFQAVEVLSFSQAKELLDRGASPVGTRRVHTDKNAKKRNLKQTYDDIPLAAKSRLVVQGCQDAGRQWWLHVRAILVEQGWRESIYEPCMFMLRDSKGKLNGLLCTHVDDPFVAGAGEQFERVMEIIKDKIRLSFQSDTFRYCGKVVEQDNQTFDIKIGQAATVEALEYITLEPHRRRKPNAPLTPEEISALRSGVGSLGWVARQTRPDLAVRASLGAQAMSGPKIRDIVAVNRAIKMAKGDVDFKLIFSSRLDWDSAIVFGCGDSSHGNIDDLTLGEKVKSQCGYIIGMASPDLETDATAIIHPLEWASATIKRVVRGSLAAECNGFLTTAESAEFLKHVIAEISDPGYSSYQFDPFFDGKHLLLLTDANGLVTSLEKDGGQPADKRVRILMAQIRQLLGHDMLKQEREGYDWRIRVRWIDTKLMIADSLTKAEAERSFLLERLSEGRWCLAQTKEMLAAKAAAGEARRARKARPGNAEG</sequence>
<reference evidence="2" key="1">
    <citation type="submission" date="2023-10" db="EMBL/GenBank/DDBJ databases">
        <authorList>
            <person name="Chen Y."/>
            <person name="Shah S."/>
            <person name="Dougan E. K."/>
            <person name="Thang M."/>
            <person name="Chan C."/>
        </authorList>
    </citation>
    <scope>NUCLEOTIDE SEQUENCE [LARGE SCALE GENOMIC DNA]</scope>
</reference>
<organism evidence="2 3">
    <name type="scientific">Prorocentrum cordatum</name>
    <dbReference type="NCBI Taxonomy" id="2364126"/>
    <lineage>
        <taxon>Eukaryota</taxon>
        <taxon>Sar</taxon>
        <taxon>Alveolata</taxon>
        <taxon>Dinophyceae</taxon>
        <taxon>Prorocentrales</taxon>
        <taxon>Prorocentraceae</taxon>
        <taxon>Prorocentrum</taxon>
    </lineage>
</organism>
<proteinExistence type="predicted"/>
<feature type="compositionally biased region" description="Basic residues" evidence="1">
    <location>
        <begin position="524"/>
        <end position="537"/>
    </location>
</feature>
<feature type="region of interest" description="Disordered" evidence="1">
    <location>
        <begin position="420"/>
        <end position="448"/>
    </location>
</feature>
<feature type="region of interest" description="Disordered" evidence="1">
    <location>
        <begin position="1397"/>
        <end position="1430"/>
    </location>
</feature>
<dbReference type="EMBL" id="CAUYUJ010016251">
    <property type="protein sequence ID" value="CAK0863333.1"/>
    <property type="molecule type" value="Genomic_DNA"/>
</dbReference>
<feature type="region of interest" description="Disordered" evidence="1">
    <location>
        <begin position="511"/>
        <end position="567"/>
    </location>
</feature>
<gene>
    <name evidence="2" type="ORF">PCOR1329_LOCUS51523</name>
</gene>
<feature type="compositionally biased region" description="Low complexity" evidence="1">
    <location>
        <begin position="544"/>
        <end position="561"/>
    </location>
</feature>
<name>A0ABN9UTE7_9DINO</name>
<feature type="region of interest" description="Disordered" evidence="1">
    <location>
        <begin position="18"/>
        <end position="51"/>
    </location>
</feature>